<dbReference type="Pfam" id="PF00535">
    <property type="entry name" value="Glycos_transf_2"/>
    <property type="match status" value="1"/>
</dbReference>
<feature type="domain" description="Glycosyltransferase 2-like" evidence="1">
    <location>
        <begin position="6"/>
        <end position="126"/>
    </location>
</feature>
<dbReference type="AlphaFoldDB" id="A0A521EID6"/>
<keyword evidence="2" id="KW-0808">Transferase</keyword>
<sequence>MSPKISVILPAYNAEQYLRTAIDSILAQSFKDFELLVINDGSIDFTKEIILSYNDDRIRYIENEKNLGLIETLNKGILLSKGEYIARMDADDICHSLRFQMQIDFMEKNPEYIICSSSRKEFADSISHFHLSVLPVDDTSIRIHSIFSTPFTHPAVMFRAGIIKENNLFFEKDYKYAEDYQLWIKILQYGKGYNFRMPLLYYRDTPNSQTNIGSGQIEQRKRTISNIQQLALQQQNIILDQKELDFIYILSLSDKIRNISFEDFSVDFILSFFKKLSLDLKSNYPNNKFNVNCVLGKRYLKILLFNLKRLPFTQLMKLAFSKLTFFGIYELINEKIGNK</sequence>
<keyword evidence="3" id="KW-1185">Reference proteome</keyword>
<evidence type="ECO:0000313" key="2">
    <source>
        <dbReference type="EMBL" id="SMO83678.1"/>
    </source>
</evidence>
<name>A0A521EID6_9FLAO</name>
<accession>A0A521EID6</accession>
<dbReference type="EMBL" id="FXTC01000008">
    <property type="protein sequence ID" value="SMO83678.1"/>
    <property type="molecule type" value="Genomic_DNA"/>
</dbReference>
<dbReference type="PANTHER" id="PTHR22916:SF3">
    <property type="entry name" value="UDP-GLCNAC:BETAGAL BETA-1,3-N-ACETYLGLUCOSAMINYLTRANSFERASE-LIKE PROTEIN 1"/>
    <property type="match status" value="1"/>
</dbReference>
<evidence type="ECO:0000313" key="3">
    <source>
        <dbReference type="Proteomes" id="UP000316916"/>
    </source>
</evidence>
<reference evidence="2 3" key="1">
    <citation type="submission" date="2017-05" db="EMBL/GenBank/DDBJ databases">
        <authorList>
            <person name="Varghese N."/>
            <person name="Submissions S."/>
        </authorList>
    </citation>
    <scope>NUCLEOTIDE SEQUENCE [LARGE SCALE GENOMIC DNA]</scope>
    <source>
        <strain evidence="2 3">DSM 29371</strain>
    </source>
</reference>
<protein>
    <submittedName>
        <fullName evidence="2">Glycosyltransferase involved in cell wall bisynthesis</fullName>
    </submittedName>
</protein>
<dbReference type="InterPro" id="IPR029044">
    <property type="entry name" value="Nucleotide-diphossugar_trans"/>
</dbReference>
<dbReference type="SUPFAM" id="SSF53448">
    <property type="entry name" value="Nucleotide-diphospho-sugar transferases"/>
    <property type="match status" value="1"/>
</dbReference>
<proteinExistence type="predicted"/>
<dbReference type="GO" id="GO:0016758">
    <property type="term" value="F:hexosyltransferase activity"/>
    <property type="evidence" value="ECO:0007669"/>
    <property type="project" value="UniProtKB-ARBA"/>
</dbReference>
<evidence type="ECO:0000259" key="1">
    <source>
        <dbReference type="Pfam" id="PF00535"/>
    </source>
</evidence>
<organism evidence="2 3">
    <name type="scientific">Chryseobacterium rhizoplanae</name>
    <dbReference type="NCBI Taxonomy" id="1609531"/>
    <lineage>
        <taxon>Bacteria</taxon>
        <taxon>Pseudomonadati</taxon>
        <taxon>Bacteroidota</taxon>
        <taxon>Flavobacteriia</taxon>
        <taxon>Flavobacteriales</taxon>
        <taxon>Weeksellaceae</taxon>
        <taxon>Chryseobacterium group</taxon>
        <taxon>Chryseobacterium</taxon>
    </lineage>
</organism>
<dbReference type="PANTHER" id="PTHR22916">
    <property type="entry name" value="GLYCOSYLTRANSFERASE"/>
    <property type="match status" value="1"/>
</dbReference>
<dbReference type="Proteomes" id="UP000316916">
    <property type="component" value="Unassembled WGS sequence"/>
</dbReference>
<dbReference type="InterPro" id="IPR001173">
    <property type="entry name" value="Glyco_trans_2-like"/>
</dbReference>
<dbReference type="Gene3D" id="3.90.550.10">
    <property type="entry name" value="Spore Coat Polysaccharide Biosynthesis Protein SpsA, Chain A"/>
    <property type="match status" value="1"/>
</dbReference>
<gene>
    <name evidence="2" type="ORF">SAMN06265171_10896</name>
</gene>
<dbReference type="RefSeq" id="WP_142719015.1">
    <property type="nucleotide sequence ID" value="NZ_FXTC01000008.1"/>
</dbReference>